<protein>
    <recommendedName>
        <fullName evidence="4">Exopolysaccharide biosynthesis protein YbjH</fullName>
    </recommendedName>
</protein>
<evidence type="ECO:0000313" key="2">
    <source>
        <dbReference type="EMBL" id="AFN75897.1"/>
    </source>
</evidence>
<dbReference type="InterPro" id="IPR010344">
    <property type="entry name" value="YbjH"/>
</dbReference>
<dbReference type="STRING" id="1191523.MROS_2667"/>
<feature type="chain" id="PRO_5003706624" description="Exopolysaccharide biosynthesis protein YbjH" evidence="1">
    <location>
        <begin position="20"/>
        <end position="228"/>
    </location>
</feature>
<dbReference type="EMBL" id="CP003557">
    <property type="protein sequence ID" value="AFN75897.1"/>
    <property type="molecule type" value="Genomic_DNA"/>
</dbReference>
<evidence type="ECO:0008006" key="4">
    <source>
        <dbReference type="Google" id="ProtNLM"/>
    </source>
</evidence>
<dbReference type="KEGG" id="mro:MROS_2667"/>
<dbReference type="Proteomes" id="UP000009011">
    <property type="component" value="Chromosome"/>
</dbReference>
<reference evidence="2 3" key="1">
    <citation type="journal article" date="2013" name="PLoS ONE">
        <title>Genomic analysis of Melioribacter roseus, facultatively anaerobic organotrophic bacterium representing a novel deep lineage within Bacteriodetes/Chlorobi group.</title>
        <authorList>
            <person name="Kadnikov V.V."/>
            <person name="Mardanov A.V."/>
            <person name="Podosokorskaya O.A."/>
            <person name="Gavrilov S.N."/>
            <person name="Kublanov I.V."/>
            <person name="Beletsky A.V."/>
            <person name="Bonch-Osmolovskaya E.A."/>
            <person name="Ravin N.V."/>
        </authorList>
    </citation>
    <scope>NUCLEOTIDE SEQUENCE [LARGE SCALE GENOMIC DNA]</scope>
    <source>
        <strain evidence="3">JCM 17771 / P3M-2</strain>
    </source>
</reference>
<dbReference type="eggNOG" id="COG0671">
    <property type="taxonomic scope" value="Bacteria"/>
</dbReference>
<proteinExistence type="predicted"/>
<evidence type="ECO:0000256" key="1">
    <source>
        <dbReference type="SAM" id="SignalP"/>
    </source>
</evidence>
<organism evidence="2 3">
    <name type="scientific">Melioribacter roseus (strain DSM 23840 / JCM 17771 / VKM B-2668 / P3M-2)</name>
    <dbReference type="NCBI Taxonomy" id="1191523"/>
    <lineage>
        <taxon>Bacteria</taxon>
        <taxon>Pseudomonadati</taxon>
        <taxon>Ignavibacteriota</taxon>
        <taxon>Ignavibacteria</taxon>
        <taxon>Ignavibacteriales</taxon>
        <taxon>Melioribacteraceae</taxon>
        <taxon>Melioribacter</taxon>
    </lineage>
</organism>
<dbReference type="RefSeq" id="WP_014857327.1">
    <property type="nucleotide sequence ID" value="NC_018178.1"/>
</dbReference>
<feature type="signal peptide" evidence="1">
    <location>
        <begin position="1"/>
        <end position="19"/>
    </location>
</feature>
<gene>
    <name evidence="2" type="ordered locus">MROS_2667</name>
</gene>
<evidence type="ECO:0000313" key="3">
    <source>
        <dbReference type="Proteomes" id="UP000009011"/>
    </source>
</evidence>
<keyword evidence="1" id="KW-0732">Signal</keyword>
<name>I6YZC5_MELRP</name>
<keyword evidence="3" id="KW-1185">Reference proteome</keyword>
<accession>I6YZC5</accession>
<dbReference type="HOGENOM" id="CLU_1213676_0_0_10"/>
<sequence>MKKFIFPLALCLFNFPVLSQSLTGMNGLLSIPVPYIGEDAKVTSGVNFIDRKYTDYSQGKRDLLNIFVSINYLPFVELGVRATRQLNYQGNSHTVDRMFNIKIQLIEEDKYLPALSVGFNNPYSSVQSANHFNSTFIVVAKQIRTSLGQVSAVLGYGKDIIKAADYQFIGLFGGISYKPYDFVEFIVENDAERFNGALRIHFFKHIHLLAGMMNFKDFSGGISFSFAL</sequence>
<dbReference type="Pfam" id="PF06082">
    <property type="entry name" value="YjbH"/>
    <property type="match status" value="1"/>
</dbReference>
<dbReference type="AlphaFoldDB" id="I6YZC5"/>